<feature type="compositionally biased region" description="Basic and acidic residues" evidence="7">
    <location>
        <begin position="1066"/>
        <end position="1088"/>
    </location>
</feature>
<dbReference type="Pfam" id="PF07928">
    <property type="entry name" value="Vps54"/>
    <property type="match status" value="1"/>
</dbReference>
<dbReference type="PANTHER" id="PTHR12965">
    <property type="entry name" value="VACUOLAR PROTEIN SORTING 54"/>
    <property type="match status" value="1"/>
</dbReference>
<keyword evidence="10" id="KW-1185">Reference proteome</keyword>
<feature type="domain" description="Vacuolar protein sorting-associated protein 54 C-terminal" evidence="8">
    <location>
        <begin position="734"/>
        <end position="865"/>
    </location>
</feature>
<feature type="region of interest" description="Disordered" evidence="7">
    <location>
        <begin position="697"/>
        <end position="721"/>
    </location>
</feature>
<dbReference type="RefSeq" id="XP_041156510.1">
    <property type="nucleotide sequence ID" value="XM_041303759.1"/>
</dbReference>
<feature type="region of interest" description="Disordered" evidence="7">
    <location>
        <begin position="97"/>
        <end position="118"/>
    </location>
</feature>
<proteinExistence type="inferred from homology"/>
<feature type="compositionally biased region" description="Pro residues" evidence="7">
    <location>
        <begin position="379"/>
        <end position="390"/>
    </location>
</feature>
<feature type="compositionally biased region" description="Low complexity" evidence="7">
    <location>
        <begin position="1110"/>
        <end position="1122"/>
    </location>
</feature>
<keyword evidence="4" id="KW-0653">Protein transport</keyword>
<dbReference type="GO" id="GO:0019905">
    <property type="term" value="F:syntaxin binding"/>
    <property type="evidence" value="ECO:0007669"/>
    <property type="project" value="TreeGrafter"/>
</dbReference>
<comment type="similarity">
    <text evidence="2">Belongs to the VPS54 family.</text>
</comment>
<keyword evidence="3" id="KW-0813">Transport</keyword>
<dbReference type="GO" id="GO:0015031">
    <property type="term" value="P:protein transport"/>
    <property type="evidence" value="ECO:0007669"/>
    <property type="project" value="UniProtKB-KW"/>
</dbReference>
<evidence type="ECO:0000256" key="7">
    <source>
        <dbReference type="SAM" id="MobiDB-lite"/>
    </source>
</evidence>
<accession>A0A9P7AJ32</accession>
<dbReference type="Gene3D" id="6.10.250.860">
    <property type="match status" value="1"/>
</dbReference>
<feature type="region of interest" description="Disordered" evidence="7">
    <location>
        <begin position="997"/>
        <end position="1150"/>
    </location>
</feature>
<dbReference type="GO" id="GO:0000938">
    <property type="term" value="C:GARP complex"/>
    <property type="evidence" value="ECO:0007669"/>
    <property type="project" value="InterPro"/>
</dbReference>
<feature type="compositionally biased region" description="Basic and acidic residues" evidence="7">
    <location>
        <begin position="1123"/>
        <end position="1137"/>
    </location>
</feature>
<dbReference type="EMBL" id="JABBWE010000059">
    <property type="protein sequence ID" value="KAG1789438.1"/>
    <property type="molecule type" value="Genomic_DNA"/>
</dbReference>
<dbReference type="OrthoDB" id="10259024at2759"/>
<dbReference type="InterPro" id="IPR039745">
    <property type="entry name" value="Vps54"/>
</dbReference>
<gene>
    <name evidence="9" type="ORF">HD556DRAFT_1398196</name>
</gene>
<evidence type="ECO:0000256" key="4">
    <source>
        <dbReference type="ARBA" id="ARBA00022927"/>
    </source>
</evidence>
<organism evidence="9 10">
    <name type="scientific">Suillus plorans</name>
    <dbReference type="NCBI Taxonomy" id="116603"/>
    <lineage>
        <taxon>Eukaryota</taxon>
        <taxon>Fungi</taxon>
        <taxon>Dikarya</taxon>
        <taxon>Basidiomycota</taxon>
        <taxon>Agaricomycotina</taxon>
        <taxon>Agaricomycetes</taxon>
        <taxon>Agaricomycetidae</taxon>
        <taxon>Boletales</taxon>
        <taxon>Suillineae</taxon>
        <taxon>Suillaceae</taxon>
        <taxon>Suillus</taxon>
    </lineage>
</organism>
<dbReference type="GO" id="GO:0042147">
    <property type="term" value="P:retrograde transport, endosome to Golgi"/>
    <property type="evidence" value="ECO:0007669"/>
    <property type="project" value="InterPro"/>
</dbReference>
<reference evidence="9" key="1">
    <citation type="journal article" date="2020" name="New Phytol.">
        <title>Comparative genomics reveals dynamic genome evolution in host specialist ectomycorrhizal fungi.</title>
        <authorList>
            <person name="Lofgren L.A."/>
            <person name="Nguyen N.H."/>
            <person name="Vilgalys R."/>
            <person name="Ruytinx J."/>
            <person name="Liao H.L."/>
            <person name="Branco S."/>
            <person name="Kuo A."/>
            <person name="LaButti K."/>
            <person name="Lipzen A."/>
            <person name="Andreopoulos W."/>
            <person name="Pangilinan J."/>
            <person name="Riley R."/>
            <person name="Hundley H."/>
            <person name="Na H."/>
            <person name="Barry K."/>
            <person name="Grigoriev I.V."/>
            <person name="Stajich J.E."/>
            <person name="Kennedy P.G."/>
        </authorList>
    </citation>
    <scope>NUCLEOTIDE SEQUENCE</scope>
    <source>
        <strain evidence="9">S12</strain>
    </source>
</reference>
<evidence type="ECO:0000256" key="5">
    <source>
        <dbReference type="ARBA" id="ARBA00023034"/>
    </source>
</evidence>
<feature type="region of interest" description="Disordered" evidence="7">
    <location>
        <begin position="147"/>
        <end position="170"/>
    </location>
</feature>
<feature type="region of interest" description="Disordered" evidence="7">
    <location>
        <begin position="34"/>
        <end position="53"/>
    </location>
</feature>
<evidence type="ECO:0000256" key="6">
    <source>
        <dbReference type="ARBA" id="ARBA00023054"/>
    </source>
</evidence>
<evidence type="ECO:0000256" key="1">
    <source>
        <dbReference type="ARBA" id="ARBA00004601"/>
    </source>
</evidence>
<feature type="region of interest" description="Disordered" evidence="7">
    <location>
        <begin position="373"/>
        <end position="397"/>
    </location>
</feature>
<sequence>MSDYASSPSRPATPVPALPEIPIARPFRLNWDTSSRVRGPASVSETTEGRGGDYYAAPFRLELPNLSTVNIAPGALPQEWSSSTQGFNAISTVLNNPHRHQAPPKAHSSLPAVPPADLPRVKRKDFDPYLRAIAPEWERFERNMQLSRDGQEKPDASFSHRGSTDTPPMPFTPRAGKLLTPLNSVPQVFFDAQFNLGDPQIFNAVIEHQEEDNDSSDPSSLSYSLPLLEKLSHHADTIEQHLVREISLRSTSFFAALTNLQDLQTESEECLDRISKLRGLLKEVDEKGAKRGLEIVRTECKLLNLESICSGVKEIGGVVEMTGVAKGLVAAGQWGEALTVIEGVDALWDPVAAEAPPVISAREARAELVRVPTNGRLSPLPPMPESPPPENEGTRKTPSIPLSSLTAFSSLPAHVRALTMEIASSLTTELVSVLKLDLLERVNGVPERNGNVNLSFKDRLRPVLQGLLRTKGIREATVSWREVVTSEMQGIMKHHLPSFNMGDEESKGPKAASSGLANLLRSKEHAEFLLLLSQLYTSLLNGIKGIQAQNGILIEVLESLLAPKPSIDIVSLQEELLDILSSTADLSNKLAAIVIGYRSEQHAQLDLPGFLTFFNASWGFVVQCEVICRRMIMGLRGVVLGQAKHFLQAFHQARISQSAKLVEDELWNPMSEVPAALQHMADVLVDSAVRDSPELIVGETDSSPSAPNPLPPQSALSNPNGSVSSSKYLRIEERPYFCVSATGAVLGLLFDYLKLVVNLPMLNIDTMGRVIEFLKAFNSRTCQVVLGAGAMRSAGLKNITAKHLALASQSLSIMVALIPYVRETFRRHLSPTQAVMLIEFDKLKRDFQEHQSEIHSKLISIMGDRTSAHVKSLQNVDWDRPKQGDSVNDYMELLVKETVTLHKVLSRYLTAPVVEYVMSQVFAAINHRLSEEYSKIDLQSQEAKDRMLADAHYLHEKFSVLKNVGAPTNVLKNVVAEKALPRKSAFSNIRATASPNERIKGLLSRKNSVKPDKPLPAVNSSPTPSPPPPPPQETPTHAATVEGDRSGSPTPDIVVPPSRGSSRARGIIDFKQMESSSRDVDAAEKDELPPIPDDANHSLLSEADISNGVASEMENNSASAASYRKEEREISDNHDEVPPAVPILPYNGDS</sequence>
<protein>
    <submittedName>
        <fullName evidence="9">Vps54-like protein-domain-containing protein</fullName>
    </submittedName>
</protein>
<keyword evidence="5" id="KW-0333">Golgi apparatus</keyword>
<evidence type="ECO:0000313" key="10">
    <source>
        <dbReference type="Proteomes" id="UP000719766"/>
    </source>
</evidence>
<dbReference type="GO" id="GO:0006896">
    <property type="term" value="P:Golgi to vacuole transport"/>
    <property type="evidence" value="ECO:0007669"/>
    <property type="project" value="TreeGrafter"/>
</dbReference>
<dbReference type="InterPro" id="IPR012501">
    <property type="entry name" value="Vps54_C"/>
</dbReference>
<dbReference type="GeneID" id="64597523"/>
<name>A0A9P7AJ32_9AGAM</name>
<comment type="subcellular location">
    <subcellularLocation>
        <location evidence="1">Golgi apparatus</location>
        <location evidence="1">trans-Golgi network</location>
    </subcellularLocation>
</comment>
<dbReference type="PANTHER" id="PTHR12965:SF0">
    <property type="entry name" value="VACUOLAR PROTEIN SORTING-ASSOCIATED PROTEIN 54"/>
    <property type="match status" value="1"/>
</dbReference>
<dbReference type="AlphaFoldDB" id="A0A9P7AJ32"/>
<evidence type="ECO:0000256" key="3">
    <source>
        <dbReference type="ARBA" id="ARBA00022448"/>
    </source>
</evidence>
<dbReference type="GO" id="GO:0005829">
    <property type="term" value="C:cytosol"/>
    <property type="evidence" value="ECO:0007669"/>
    <property type="project" value="GOC"/>
</dbReference>
<evidence type="ECO:0000259" key="8">
    <source>
        <dbReference type="Pfam" id="PF07928"/>
    </source>
</evidence>
<evidence type="ECO:0000256" key="2">
    <source>
        <dbReference type="ARBA" id="ARBA00009150"/>
    </source>
</evidence>
<evidence type="ECO:0000313" key="9">
    <source>
        <dbReference type="EMBL" id="KAG1789438.1"/>
    </source>
</evidence>
<comment type="caution">
    <text evidence="9">The sequence shown here is derived from an EMBL/GenBank/DDBJ whole genome shotgun (WGS) entry which is preliminary data.</text>
</comment>
<dbReference type="Proteomes" id="UP000719766">
    <property type="component" value="Unassembled WGS sequence"/>
</dbReference>
<keyword evidence="6" id="KW-0175">Coiled coil</keyword>
<feature type="compositionally biased region" description="Pro residues" evidence="7">
    <location>
        <begin position="1023"/>
        <end position="1033"/>
    </location>
</feature>